<evidence type="ECO:0000256" key="1">
    <source>
        <dbReference type="SAM" id="MobiDB-lite"/>
    </source>
</evidence>
<dbReference type="AlphaFoldDB" id="K0QZC4"/>
<organism evidence="3 4">
    <name type="scientific">Thalassiosira oceanica</name>
    <name type="common">Marine diatom</name>
    <dbReference type="NCBI Taxonomy" id="159749"/>
    <lineage>
        <taxon>Eukaryota</taxon>
        <taxon>Sar</taxon>
        <taxon>Stramenopiles</taxon>
        <taxon>Ochrophyta</taxon>
        <taxon>Bacillariophyta</taxon>
        <taxon>Coscinodiscophyceae</taxon>
        <taxon>Thalassiosirophycidae</taxon>
        <taxon>Thalassiosirales</taxon>
        <taxon>Thalassiosiraceae</taxon>
        <taxon>Thalassiosira</taxon>
    </lineage>
</organism>
<evidence type="ECO:0000256" key="2">
    <source>
        <dbReference type="SAM" id="Phobius"/>
    </source>
</evidence>
<protein>
    <submittedName>
        <fullName evidence="3">Uncharacterized protein</fullName>
    </submittedName>
</protein>
<gene>
    <name evidence="3" type="ORF">THAOC_36974</name>
</gene>
<dbReference type="Proteomes" id="UP000266841">
    <property type="component" value="Unassembled WGS sequence"/>
</dbReference>
<accession>K0QZC4</accession>
<feature type="transmembrane region" description="Helical" evidence="2">
    <location>
        <begin position="12"/>
        <end position="31"/>
    </location>
</feature>
<feature type="compositionally biased region" description="Low complexity" evidence="1">
    <location>
        <begin position="111"/>
        <end position="133"/>
    </location>
</feature>
<dbReference type="EMBL" id="AGNL01049631">
    <property type="protein sequence ID" value="EJK44480.1"/>
    <property type="molecule type" value="Genomic_DNA"/>
</dbReference>
<keyword evidence="2" id="KW-1133">Transmembrane helix</keyword>
<proteinExistence type="predicted"/>
<keyword evidence="2" id="KW-0472">Membrane</keyword>
<reference evidence="3 4" key="1">
    <citation type="journal article" date="2012" name="Genome Biol.">
        <title>Genome and low-iron response of an oceanic diatom adapted to chronic iron limitation.</title>
        <authorList>
            <person name="Lommer M."/>
            <person name="Specht M."/>
            <person name="Roy A.S."/>
            <person name="Kraemer L."/>
            <person name="Andreson R."/>
            <person name="Gutowska M.A."/>
            <person name="Wolf J."/>
            <person name="Bergner S.V."/>
            <person name="Schilhabel M.B."/>
            <person name="Klostermeier U.C."/>
            <person name="Beiko R.G."/>
            <person name="Rosenstiel P."/>
            <person name="Hippler M."/>
            <person name="Laroche J."/>
        </authorList>
    </citation>
    <scope>NUCLEOTIDE SEQUENCE [LARGE SCALE GENOMIC DNA]</scope>
    <source>
        <strain evidence="3 4">CCMP1005</strain>
    </source>
</reference>
<feature type="region of interest" description="Disordered" evidence="1">
    <location>
        <begin position="76"/>
        <end position="147"/>
    </location>
</feature>
<feature type="region of interest" description="Disordered" evidence="1">
    <location>
        <begin position="166"/>
        <end position="276"/>
    </location>
</feature>
<name>K0QZC4_THAOC</name>
<comment type="caution">
    <text evidence="3">The sequence shown here is derived from an EMBL/GenBank/DDBJ whole genome shotgun (WGS) entry which is preliminary data.</text>
</comment>
<feature type="compositionally biased region" description="Basic and acidic residues" evidence="1">
    <location>
        <begin position="262"/>
        <end position="276"/>
    </location>
</feature>
<evidence type="ECO:0000313" key="3">
    <source>
        <dbReference type="EMBL" id="EJK44480.1"/>
    </source>
</evidence>
<feature type="compositionally biased region" description="Basic residues" evidence="1">
    <location>
        <begin position="189"/>
        <end position="200"/>
    </location>
</feature>
<evidence type="ECO:0000313" key="4">
    <source>
        <dbReference type="Proteomes" id="UP000266841"/>
    </source>
</evidence>
<sequence length="276" mass="29805">MRKAVLVGEAGGWVEIAACLLLLVGFVRGVVPAPRTGSQGVGSGARRPTPRPPDASRRGMEADLLLCSALPAPRRLSPSTAGAVLPNFREERIHPKLTKGPKLSNSGSKPAASQQQSRPQRGSRQQSSASASSHHCHRGRQRKEGADVVGVEEAWGLTRSRWWEEDWSHSHGRRRRPKVTAASRGDRRSSRRGRSRRRIKTAAQERADDIVRGPPRLSIAPGRAGPPPSASGGRSRSPSAVEASPPPAPLLRPGAGRRTTTRRREPLLGGSIERRE</sequence>
<keyword evidence="4" id="KW-1185">Reference proteome</keyword>
<keyword evidence="2" id="KW-0812">Transmembrane</keyword>
<feature type="region of interest" description="Disordered" evidence="1">
    <location>
        <begin position="34"/>
        <end position="57"/>
    </location>
</feature>
<feature type="compositionally biased region" description="Low complexity" evidence="1">
    <location>
        <begin position="230"/>
        <end position="243"/>
    </location>
</feature>